<comment type="caution">
    <text evidence="2">The sequence shown here is derived from an EMBL/GenBank/DDBJ whole genome shotgun (WGS) entry which is preliminary data.</text>
</comment>
<feature type="chain" id="PRO_5046935732" description="SH3 domain-containing protein" evidence="1">
    <location>
        <begin position="22"/>
        <end position="98"/>
    </location>
</feature>
<organism evidence="2 3">
    <name type="scientific">Rhodovibrio sodomensis</name>
    <dbReference type="NCBI Taxonomy" id="1088"/>
    <lineage>
        <taxon>Bacteria</taxon>
        <taxon>Pseudomonadati</taxon>
        <taxon>Pseudomonadota</taxon>
        <taxon>Alphaproteobacteria</taxon>
        <taxon>Rhodospirillales</taxon>
        <taxon>Rhodovibrionaceae</taxon>
        <taxon>Rhodovibrio</taxon>
    </lineage>
</organism>
<feature type="signal peptide" evidence="1">
    <location>
        <begin position="1"/>
        <end position="21"/>
    </location>
</feature>
<proteinExistence type="predicted"/>
<accession>A0ABS1DMD4</accession>
<protein>
    <recommendedName>
        <fullName evidence="4">SH3 domain-containing protein</fullName>
    </recommendedName>
</protein>
<dbReference type="Proteomes" id="UP001296873">
    <property type="component" value="Unassembled WGS sequence"/>
</dbReference>
<dbReference type="EMBL" id="NRRL01000144">
    <property type="protein sequence ID" value="MBK1671092.1"/>
    <property type="molecule type" value="Genomic_DNA"/>
</dbReference>
<evidence type="ECO:0000256" key="1">
    <source>
        <dbReference type="SAM" id="SignalP"/>
    </source>
</evidence>
<sequence length="98" mass="10285">MLRAIVAVFAVAVPFAPNAQAKESPPNVCVRASAVVDALAVTESAHGDGEILAVMDRGTQVIVQGPSSDGQGKWVRVRAEGVGGHVHLKHLEYEGKCR</sequence>
<keyword evidence="3" id="KW-1185">Reference proteome</keyword>
<gene>
    <name evidence="2" type="ORF">CKO28_24090</name>
</gene>
<name>A0ABS1DMD4_9PROT</name>
<evidence type="ECO:0008006" key="4">
    <source>
        <dbReference type="Google" id="ProtNLM"/>
    </source>
</evidence>
<evidence type="ECO:0000313" key="3">
    <source>
        <dbReference type="Proteomes" id="UP001296873"/>
    </source>
</evidence>
<keyword evidence="1" id="KW-0732">Signal</keyword>
<reference evidence="2 3" key="1">
    <citation type="journal article" date="2020" name="Microorganisms">
        <title>Osmotic Adaptation and Compatible Solute Biosynthesis of Phototrophic Bacteria as Revealed from Genome Analyses.</title>
        <authorList>
            <person name="Imhoff J.F."/>
            <person name="Rahn T."/>
            <person name="Kunzel S."/>
            <person name="Keller A."/>
            <person name="Neulinger S.C."/>
        </authorList>
    </citation>
    <scope>NUCLEOTIDE SEQUENCE [LARGE SCALE GENOMIC DNA]</scope>
    <source>
        <strain evidence="2 3">DSM 9895</strain>
    </source>
</reference>
<evidence type="ECO:0000313" key="2">
    <source>
        <dbReference type="EMBL" id="MBK1671092.1"/>
    </source>
</evidence>